<protein>
    <submittedName>
        <fullName evidence="2">Ribosome silencing factor</fullName>
    </submittedName>
</protein>
<sequence length="116" mass="12823">MEEQLKELEIAKNCLDEHKAIDIEAIEVGEISPFASYYLLATAPNVRALGAYAELLEDAFEKGGIEVTLKEGTPDSGWMIVEAGEVIVHIFLDVNRKEFGLEQLVSSLTKIDGQKK</sequence>
<dbReference type="GO" id="GO:0043023">
    <property type="term" value="F:ribosomal large subunit binding"/>
    <property type="evidence" value="ECO:0007669"/>
    <property type="project" value="TreeGrafter"/>
</dbReference>
<proteinExistence type="inferred from homology"/>
<evidence type="ECO:0000313" key="2">
    <source>
        <dbReference type="EMBL" id="HIU45566.1"/>
    </source>
</evidence>
<dbReference type="Pfam" id="PF02410">
    <property type="entry name" value="RsfS"/>
    <property type="match status" value="1"/>
</dbReference>
<dbReference type="GO" id="GO:0017148">
    <property type="term" value="P:negative regulation of translation"/>
    <property type="evidence" value="ECO:0007669"/>
    <property type="project" value="TreeGrafter"/>
</dbReference>
<dbReference type="InterPro" id="IPR043519">
    <property type="entry name" value="NT_sf"/>
</dbReference>
<dbReference type="SUPFAM" id="SSF81301">
    <property type="entry name" value="Nucleotidyltransferase"/>
    <property type="match status" value="1"/>
</dbReference>
<evidence type="ECO:0000256" key="1">
    <source>
        <dbReference type="ARBA" id="ARBA00010574"/>
    </source>
</evidence>
<organism evidence="2 3">
    <name type="scientific">Candidatus Alloenteromonas pullicola</name>
    <dbReference type="NCBI Taxonomy" id="2840784"/>
    <lineage>
        <taxon>Bacteria</taxon>
        <taxon>Bacillati</taxon>
        <taxon>Bacillota</taxon>
        <taxon>Bacillota incertae sedis</taxon>
        <taxon>Candidatus Alloenteromonas</taxon>
    </lineage>
</organism>
<dbReference type="Gene3D" id="3.30.460.10">
    <property type="entry name" value="Beta Polymerase, domain 2"/>
    <property type="match status" value="1"/>
</dbReference>
<name>A0A9D1LPF3_9FIRM</name>
<dbReference type="GO" id="GO:0090071">
    <property type="term" value="P:negative regulation of ribosome biogenesis"/>
    <property type="evidence" value="ECO:0007669"/>
    <property type="project" value="TreeGrafter"/>
</dbReference>
<dbReference type="PANTHER" id="PTHR21043:SF0">
    <property type="entry name" value="MITOCHONDRIAL ASSEMBLY OF RIBOSOMAL LARGE SUBUNIT PROTEIN 1"/>
    <property type="match status" value="1"/>
</dbReference>
<dbReference type="PANTHER" id="PTHR21043">
    <property type="entry name" value="IOJAP SUPERFAMILY ORTHOLOG"/>
    <property type="match status" value="1"/>
</dbReference>
<dbReference type="InterPro" id="IPR004394">
    <property type="entry name" value="Iojap/RsfS/C7orf30"/>
</dbReference>
<dbReference type="EMBL" id="DVMV01000039">
    <property type="protein sequence ID" value="HIU45566.1"/>
    <property type="molecule type" value="Genomic_DNA"/>
</dbReference>
<comment type="similarity">
    <text evidence="1">Belongs to the Iojap/RsfS family.</text>
</comment>
<comment type="caution">
    <text evidence="2">The sequence shown here is derived from an EMBL/GenBank/DDBJ whole genome shotgun (WGS) entry which is preliminary data.</text>
</comment>
<reference evidence="2" key="1">
    <citation type="submission" date="2020-10" db="EMBL/GenBank/DDBJ databases">
        <authorList>
            <person name="Gilroy R."/>
        </authorList>
    </citation>
    <scope>NUCLEOTIDE SEQUENCE</scope>
    <source>
        <strain evidence="2">ChiGjej1B1-22543</strain>
    </source>
</reference>
<gene>
    <name evidence="2" type="primary">rsfS</name>
    <name evidence="2" type="ORF">IAC52_04645</name>
</gene>
<dbReference type="AlphaFoldDB" id="A0A9D1LPF3"/>
<reference evidence="2" key="2">
    <citation type="journal article" date="2021" name="PeerJ">
        <title>Extensive microbial diversity within the chicken gut microbiome revealed by metagenomics and culture.</title>
        <authorList>
            <person name="Gilroy R."/>
            <person name="Ravi A."/>
            <person name="Getino M."/>
            <person name="Pursley I."/>
            <person name="Horton D.L."/>
            <person name="Alikhan N.F."/>
            <person name="Baker D."/>
            <person name="Gharbi K."/>
            <person name="Hall N."/>
            <person name="Watson M."/>
            <person name="Adriaenssens E.M."/>
            <person name="Foster-Nyarko E."/>
            <person name="Jarju S."/>
            <person name="Secka A."/>
            <person name="Antonio M."/>
            <person name="Oren A."/>
            <person name="Chaudhuri R.R."/>
            <person name="La Ragione R."/>
            <person name="Hildebrand F."/>
            <person name="Pallen M.J."/>
        </authorList>
    </citation>
    <scope>NUCLEOTIDE SEQUENCE</scope>
    <source>
        <strain evidence="2">ChiGjej1B1-22543</strain>
    </source>
</reference>
<accession>A0A9D1LPF3</accession>
<dbReference type="NCBIfam" id="TIGR00090">
    <property type="entry name" value="rsfS_iojap_ybeB"/>
    <property type="match status" value="1"/>
</dbReference>
<evidence type="ECO:0000313" key="3">
    <source>
        <dbReference type="Proteomes" id="UP000824070"/>
    </source>
</evidence>
<dbReference type="Proteomes" id="UP000824070">
    <property type="component" value="Unassembled WGS sequence"/>
</dbReference>